<evidence type="ECO:0000256" key="1">
    <source>
        <dbReference type="SAM" id="Phobius"/>
    </source>
</evidence>
<feature type="transmembrane region" description="Helical" evidence="1">
    <location>
        <begin position="234"/>
        <end position="257"/>
    </location>
</feature>
<feature type="domain" description="DUF6533" evidence="2">
    <location>
        <begin position="22"/>
        <end position="67"/>
    </location>
</feature>
<dbReference type="Proteomes" id="UP000054279">
    <property type="component" value="Unassembled WGS sequence"/>
</dbReference>
<feature type="transmembrane region" description="Helical" evidence="1">
    <location>
        <begin position="179"/>
        <end position="200"/>
    </location>
</feature>
<accession>A0A0C9VA06</accession>
<feature type="transmembrane region" description="Helical" evidence="1">
    <location>
        <begin position="96"/>
        <end position="114"/>
    </location>
</feature>
<feature type="transmembrane region" description="Helical" evidence="1">
    <location>
        <begin position="263"/>
        <end position="283"/>
    </location>
</feature>
<keyword evidence="4" id="KW-1185">Reference proteome</keyword>
<reference evidence="3 4" key="1">
    <citation type="submission" date="2014-06" db="EMBL/GenBank/DDBJ databases">
        <title>Evolutionary Origins and Diversification of the Mycorrhizal Mutualists.</title>
        <authorList>
            <consortium name="DOE Joint Genome Institute"/>
            <consortium name="Mycorrhizal Genomics Consortium"/>
            <person name="Kohler A."/>
            <person name="Kuo A."/>
            <person name="Nagy L.G."/>
            <person name="Floudas D."/>
            <person name="Copeland A."/>
            <person name="Barry K.W."/>
            <person name="Cichocki N."/>
            <person name="Veneault-Fourrey C."/>
            <person name="LaButti K."/>
            <person name="Lindquist E.A."/>
            <person name="Lipzen A."/>
            <person name="Lundell T."/>
            <person name="Morin E."/>
            <person name="Murat C."/>
            <person name="Riley R."/>
            <person name="Ohm R."/>
            <person name="Sun H."/>
            <person name="Tunlid A."/>
            <person name="Henrissat B."/>
            <person name="Grigoriev I.V."/>
            <person name="Hibbett D.S."/>
            <person name="Martin F."/>
        </authorList>
    </citation>
    <scope>NUCLEOTIDE SEQUENCE [LARGE SCALE GENOMIC DNA]</scope>
    <source>
        <strain evidence="3 4">SS14</strain>
    </source>
</reference>
<sequence length="389" mass="44025">MATLSDFDTFSLVAAHLLYERYATEALTIMLLLHYVLTFQQERLWVWRQRKNISTFLFIAFRYFPFITLALAQLNQYGLIIISENNSGITVQGCEFWWVRTAVGPLVSFTTGILRIQALRTTAASWVLGTTLPVYLGQLGVIIWSLWKDYTRPDPPAIHVSGSTINPCLSTKEIITGSISLAPIFIATIIFDITIFAFTFKKSLEIRRNSFSTPLINVITRDGNLYFMTYRARLTAPSAIFLVNIINMSIILAFPFSPNIGTINVQISGIITSALVSSLFLNLKEAAYRSRIFPSRSYEITSGSFPEPFIHRIPQEHPRTSRWNFPNLQAVWNLTSDIDDLGAELQSLAEPEYVDILEIGYNIGNRTQLSSEAYPMEDFETVPANMRGE</sequence>
<dbReference type="AlphaFoldDB" id="A0A0C9VA06"/>
<dbReference type="HOGENOM" id="CLU_058286_0_0_1"/>
<keyword evidence="1" id="KW-0812">Transmembrane</keyword>
<name>A0A0C9VA06_SPHS4</name>
<evidence type="ECO:0000313" key="3">
    <source>
        <dbReference type="EMBL" id="KIJ34300.1"/>
    </source>
</evidence>
<gene>
    <name evidence="3" type="ORF">M422DRAFT_52068</name>
</gene>
<evidence type="ECO:0000313" key="4">
    <source>
        <dbReference type="Proteomes" id="UP000054279"/>
    </source>
</evidence>
<feature type="transmembrane region" description="Helical" evidence="1">
    <location>
        <begin position="126"/>
        <end position="147"/>
    </location>
</feature>
<dbReference type="EMBL" id="KN837201">
    <property type="protein sequence ID" value="KIJ34300.1"/>
    <property type="molecule type" value="Genomic_DNA"/>
</dbReference>
<proteinExistence type="predicted"/>
<evidence type="ECO:0000259" key="2">
    <source>
        <dbReference type="Pfam" id="PF20151"/>
    </source>
</evidence>
<keyword evidence="1" id="KW-1133">Transmembrane helix</keyword>
<organism evidence="3 4">
    <name type="scientific">Sphaerobolus stellatus (strain SS14)</name>
    <dbReference type="NCBI Taxonomy" id="990650"/>
    <lineage>
        <taxon>Eukaryota</taxon>
        <taxon>Fungi</taxon>
        <taxon>Dikarya</taxon>
        <taxon>Basidiomycota</taxon>
        <taxon>Agaricomycotina</taxon>
        <taxon>Agaricomycetes</taxon>
        <taxon>Phallomycetidae</taxon>
        <taxon>Geastrales</taxon>
        <taxon>Sphaerobolaceae</taxon>
        <taxon>Sphaerobolus</taxon>
    </lineage>
</organism>
<dbReference type="InterPro" id="IPR045340">
    <property type="entry name" value="DUF6533"/>
</dbReference>
<dbReference type="Pfam" id="PF20151">
    <property type="entry name" value="DUF6533"/>
    <property type="match status" value="1"/>
</dbReference>
<protein>
    <recommendedName>
        <fullName evidence="2">DUF6533 domain-containing protein</fullName>
    </recommendedName>
</protein>
<feature type="transmembrane region" description="Helical" evidence="1">
    <location>
        <begin position="22"/>
        <end position="40"/>
    </location>
</feature>
<keyword evidence="1" id="KW-0472">Membrane</keyword>
<feature type="transmembrane region" description="Helical" evidence="1">
    <location>
        <begin position="52"/>
        <end position="76"/>
    </location>
</feature>